<dbReference type="PANTHER" id="PTHR31083">
    <property type="entry name" value="UPSTREAM OF FLC PROTEIN (DUF966)"/>
    <property type="match status" value="1"/>
</dbReference>
<dbReference type="Pfam" id="PF06136">
    <property type="entry name" value="SOK"/>
    <property type="match status" value="1"/>
</dbReference>
<comment type="subcellular location">
    <subcellularLocation>
        <location evidence="1">Cell membrane</location>
        <topology evidence="1">Peripheral membrane protein</topology>
        <orientation evidence="1">Cytoplasmic side</orientation>
    </subcellularLocation>
</comment>
<dbReference type="InterPro" id="IPR048351">
    <property type="entry name" value="SOK_DIX"/>
</dbReference>
<dbReference type="GO" id="GO:0090708">
    <property type="term" value="P:specification of plant organ axis polarity"/>
    <property type="evidence" value="ECO:0007669"/>
    <property type="project" value="UniProtKB-ARBA"/>
</dbReference>
<evidence type="ECO:0000256" key="6">
    <source>
        <dbReference type="ARBA" id="ARBA00023306"/>
    </source>
</evidence>
<evidence type="ECO:0000256" key="7">
    <source>
        <dbReference type="ARBA" id="ARBA00024211"/>
    </source>
</evidence>
<feature type="domain" description="SOSEKI DIX-like" evidence="10">
    <location>
        <begin position="46"/>
        <end position="134"/>
    </location>
</feature>
<feature type="compositionally biased region" description="Basic and acidic residues" evidence="9">
    <location>
        <begin position="235"/>
        <end position="247"/>
    </location>
</feature>
<feature type="region of interest" description="Disordered" evidence="9">
    <location>
        <begin position="411"/>
        <end position="459"/>
    </location>
</feature>
<dbReference type="OrthoDB" id="1280899at2759"/>
<dbReference type="GO" id="GO:0051301">
    <property type="term" value="P:cell division"/>
    <property type="evidence" value="ECO:0007669"/>
    <property type="project" value="UniProtKB-KW"/>
</dbReference>
<name>A0A2G2VN71_CAPBA</name>
<comment type="subunit">
    <text evidence="8">Homodimer. Forms long polymer filaments with other SOKs proteins polymers (e.g. SOK1, SOK2, SOK3 and SOK4) crucial for polar localization and biological activity. Binds to ANGUSTIFOLIA (AN).</text>
</comment>
<evidence type="ECO:0000256" key="3">
    <source>
        <dbReference type="ARBA" id="ARBA00022475"/>
    </source>
</evidence>
<feature type="compositionally biased region" description="Low complexity" evidence="9">
    <location>
        <begin position="433"/>
        <end position="448"/>
    </location>
</feature>
<dbReference type="GO" id="GO:0051258">
    <property type="term" value="P:protein polymerization"/>
    <property type="evidence" value="ECO:0007669"/>
    <property type="project" value="UniProtKB-ARBA"/>
</dbReference>
<protein>
    <submittedName>
        <fullName evidence="11">Protein UPSTREAM OF FLC</fullName>
    </submittedName>
</protein>
<dbReference type="PIRSF" id="PIRSF031043">
    <property type="entry name" value="UCP031043"/>
    <property type="match status" value="1"/>
</dbReference>
<evidence type="ECO:0000256" key="2">
    <source>
        <dbReference type="ARBA" id="ARBA00022473"/>
    </source>
</evidence>
<dbReference type="EMBL" id="MLFT02000011">
    <property type="protein sequence ID" value="PHT34427.1"/>
    <property type="molecule type" value="Genomic_DNA"/>
</dbReference>
<keyword evidence="12" id="KW-1185">Reference proteome</keyword>
<keyword evidence="3" id="KW-1003">Cell membrane</keyword>
<accession>A0A2G2VN71</accession>
<comment type="similarity">
    <text evidence="7">Belongs to the SOSEKI family.</text>
</comment>
<comment type="caution">
    <text evidence="11">The sequence shown here is derived from an EMBL/GenBank/DDBJ whole genome shotgun (WGS) entry which is preliminary data.</text>
</comment>
<dbReference type="Proteomes" id="UP000224567">
    <property type="component" value="Unassembled WGS sequence"/>
</dbReference>
<evidence type="ECO:0000256" key="1">
    <source>
        <dbReference type="ARBA" id="ARBA00004413"/>
    </source>
</evidence>
<evidence type="ECO:0000313" key="12">
    <source>
        <dbReference type="Proteomes" id="UP000224567"/>
    </source>
</evidence>
<dbReference type="InterPro" id="IPR021182">
    <property type="entry name" value="SOK_magnoliopsida"/>
</dbReference>
<keyword evidence="6" id="KW-0131">Cell cycle</keyword>
<dbReference type="GO" id="GO:0051302">
    <property type="term" value="P:regulation of cell division"/>
    <property type="evidence" value="ECO:0007669"/>
    <property type="project" value="UniProtKB-ARBA"/>
</dbReference>
<evidence type="ECO:0000313" key="11">
    <source>
        <dbReference type="EMBL" id="PHT34427.1"/>
    </source>
</evidence>
<evidence type="ECO:0000256" key="4">
    <source>
        <dbReference type="ARBA" id="ARBA00022618"/>
    </source>
</evidence>
<dbReference type="GO" id="GO:0005886">
    <property type="term" value="C:plasma membrane"/>
    <property type="evidence" value="ECO:0007669"/>
    <property type="project" value="UniProtKB-SubCell"/>
</dbReference>
<dbReference type="STRING" id="33114.A0A2G2VN71"/>
<dbReference type="InterPro" id="IPR010369">
    <property type="entry name" value="SOK"/>
</dbReference>
<keyword evidence="4" id="KW-0132">Cell division</keyword>
<keyword evidence="2" id="KW-0217">Developmental protein</keyword>
<feature type="compositionally biased region" description="Basic and acidic residues" evidence="9">
    <location>
        <begin position="275"/>
        <end position="285"/>
    </location>
</feature>
<dbReference type="AlphaFoldDB" id="A0A2G2VN71"/>
<dbReference type="PANTHER" id="PTHR31083:SF44">
    <property type="entry name" value="PROTEIN UPSTREAM OF FLC-LIKE"/>
    <property type="match status" value="1"/>
</dbReference>
<gene>
    <name evidence="11" type="ORF">CQW23_26227</name>
</gene>
<evidence type="ECO:0000256" key="5">
    <source>
        <dbReference type="ARBA" id="ARBA00023136"/>
    </source>
</evidence>
<feature type="region of interest" description="Disordered" evidence="9">
    <location>
        <begin position="199"/>
        <end position="261"/>
    </location>
</feature>
<evidence type="ECO:0000256" key="9">
    <source>
        <dbReference type="SAM" id="MobiDB-lite"/>
    </source>
</evidence>
<feature type="region of interest" description="Disordered" evidence="9">
    <location>
        <begin position="275"/>
        <end position="296"/>
    </location>
</feature>
<evidence type="ECO:0000256" key="8">
    <source>
        <dbReference type="ARBA" id="ARBA00046534"/>
    </source>
</evidence>
<reference evidence="12" key="2">
    <citation type="journal article" date="2017" name="J. Anim. Genet.">
        <title>Multiple reference genome sequences of hot pepper reveal the massive evolution of plant disease resistance genes by retroduplication.</title>
        <authorList>
            <person name="Kim S."/>
            <person name="Park J."/>
            <person name="Yeom S.-I."/>
            <person name="Kim Y.-M."/>
            <person name="Seo E."/>
            <person name="Kim K.-T."/>
            <person name="Kim M.-S."/>
            <person name="Lee J.M."/>
            <person name="Cheong K."/>
            <person name="Shin H.-S."/>
            <person name="Kim S.-B."/>
            <person name="Han K."/>
            <person name="Lee J."/>
            <person name="Park M."/>
            <person name="Lee H.-A."/>
            <person name="Lee H.-Y."/>
            <person name="Lee Y."/>
            <person name="Oh S."/>
            <person name="Lee J.H."/>
            <person name="Choi E."/>
            <person name="Choi E."/>
            <person name="Lee S.E."/>
            <person name="Jeon J."/>
            <person name="Kim H."/>
            <person name="Choi G."/>
            <person name="Song H."/>
            <person name="Lee J."/>
            <person name="Lee S.-C."/>
            <person name="Kwon J.-K."/>
            <person name="Lee H.-Y."/>
            <person name="Koo N."/>
            <person name="Hong Y."/>
            <person name="Kim R.W."/>
            <person name="Kang W.-H."/>
            <person name="Huh J.H."/>
            <person name="Kang B.-C."/>
            <person name="Yang T.-J."/>
            <person name="Lee Y.-H."/>
            <person name="Bennetzen J.L."/>
            <person name="Choi D."/>
        </authorList>
    </citation>
    <scope>NUCLEOTIDE SEQUENCE [LARGE SCALE GENOMIC DNA]</scope>
    <source>
        <strain evidence="12">cv. PBC81</strain>
    </source>
</reference>
<dbReference type="GO" id="GO:2000067">
    <property type="term" value="P:regulation of root morphogenesis"/>
    <property type="evidence" value="ECO:0007669"/>
    <property type="project" value="UniProtKB-ARBA"/>
</dbReference>
<proteinExistence type="inferred from homology"/>
<feature type="compositionally biased region" description="Polar residues" evidence="9">
    <location>
        <begin position="286"/>
        <end position="296"/>
    </location>
</feature>
<evidence type="ECO:0000259" key="10">
    <source>
        <dbReference type="Pfam" id="PF06136"/>
    </source>
</evidence>
<keyword evidence="5" id="KW-0472">Membrane</keyword>
<organism evidence="11 12">
    <name type="scientific">Capsicum baccatum</name>
    <name type="common">Peruvian pepper</name>
    <dbReference type="NCBI Taxonomy" id="33114"/>
    <lineage>
        <taxon>Eukaryota</taxon>
        <taxon>Viridiplantae</taxon>
        <taxon>Streptophyta</taxon>
        <taxon>Embryophyta</taxon>
        <taxon>Tracheophyta</taxon>
        <taxon>Spermatophyta</taxon>
        <taxon>Magnoliopsida</taxon>
        <taxon>eudicotyledons</taxon>
        <taxon>Gunneridae</taxon>
        <taxon>Pentapetalae</taxon>
        <taxon>asterids</taxon>
        <taxon>lamiids</taxon>
        <taxon>Solanales</taxon>
        <taxon>Solanaceae</taxon>
        <taxon>Solanoideae</taxon>
        <taxon>Capsiceae</taxon>
        <taxon>Capsicum</taxon>
    </lineage>
</organism>
<sequence length="459" mass="51713">MAVSSRSVRVTELQMQQKWKEREISPERTKVWTQNPNQKLKSERKVPVVYYLTRNGQLEHPHFMEVHLSSPDGLYLRDVINRLNFLRGKGMASLYSWSAKRSYRNGFVWHDLAEHDFIYPAHGEEYVLKGSELVDGATTTLTSQSEEEQVEFSSSKTHVPLEVRKLTEDREIPAVSRRRNQSWCSADFNEYRVYKADSVNESSGKAAAADASTQTDDRRRRRREIGTVMEEQEEIERTQSHSTELSRGEISPPPSDSSPETLETLMKADGRVIIRSETVNEDHTVDNNQSSGKTRGSSVLMQFLSCGSMSFKDCGPGGYGKDHGLSLISHYKSKVPRGGEMNDNQVEKGAENSKVEYHGIIKVEDKEYFSGSLIETKKDEYPALKRSSSFNADRSAKFEIREKEIEGVKAKCIPRRPKNQSTRKELGSSTDLSCGSSASISSSSSSQHGSKRLGVPPQI</sequence>
<reference evidence="11 12" key="1">
    <citation type="journal article" date="2017" name="Genome Biol.">
        <title>New reference genome sequences of hot pepper reveal the massive evolution of plant disease-resistance genes by retroduplication.</title>
        <authorList>
            <person name="Kim S."/>
            <person name="Park J."/>
            <person name="Yeom S.I."/>
            <person name="Kim Y.M."/>
            <person name="Seo E."/>
            <person name="Kim K.T."/>
            <person name="Kim M.S."/>
            <person name="Lee J.M."/>
            <person name="Cheong K."/>
            <person name="Shin H.S."/>
            <person name="Kim S.B."/>
            <person name="Han K."/>
            <person name="Lee J."/>
            <person name="Park M."/>
            <person name="Lee H.A."/>
            <person name="Lee H.Y."/>
            <person name="Lee Y."/>
            <person name="Oh S."/>
            <person name="Lee J.H."/>
            <person name="Choi E."/>
            <person name="Choi E."/>
            <person name="Lee S.E."/>
            <person name="Jeon J."/>
            <person name="Kim H."/>
            <person name="Choi G."/>
            <person name="Song H."/>
            <person name="Lee J."/>
            <person name="Lee S.C."/>
            <person name="Kwon J.K."/>
            <person name="Lee H.Y."/>
            <person name="Koo N."/>
            <person name="Hong Y."/>
            <person name="Kim R.W."/>
            <person name="Kang W.H."/>
            <person name="Huh J.H."/>
            <person name="Kang B.C."/>
            <person name="Yang T.J."/>
            <person name="Lee Y.H."/>
            <person name="Bennetzen J.L."/>
            <person name="Choi D."/>
        </authorList>
    </citation>
    <scope>NUCLEOTIDE SEQUENCE [LARGE SCALE GENOMIC DNA]</scope>
    <source>
        <strain evidence="12">cv. PBC81</strain>
    </source>
</reference>